<protein>
    <recommendedName>
        <fullName evidence="1">C-type lectin domain-containing protein</fullName>
    </recommendedName>
</protein>
<dbReference type="Ensembl" id="ENSDCDT00010005581.1">
    <property type="protein sequence ID" value="ENSDCDP00010005393.1"/>
    <property type="gene ID" value="ENSDCDG00010002355.1"/>
</dbReference>
<dbReference type="Gene3D" id="3.10.100.10">
    <property type="entry name" value="Mannose-Binding Protein A, subunit A"/>
    <property type="match status" value="1"/>
</dbReference>
<proteinExistence type="predicted"/>
<name>A0AAY4A8C3_9TELE</name>
<sequence length="199" mass="22314">VDMRTGLVMERASEMQRRHKVYVPPSLDGFRQGTENSRATLVDPRTGIPLEPQSEMRRGFAHADTHPADASCSGQIIDGRCYLFNPMILPFKDAEAFCKSFSPEGHVAAITSQELHSQLASLVTIASNGPTLTWLGGIQKDEHYQWTDGSPWVYADWMPGHPDLQRGSCMEMFRMEGTWWTSVDCSLKRASLCSFPLTF</sequence>
<evidence type="ECO:0000259" key="1">
    <source>
        <dbReference type="PROSITE" id="PS50041"/>
    </source>
</evidence>
<dbReference type="InterPro" id="IPR050111">
    <property type="entry name" value="C-type_lectin/snaclec_domain"/>
</dbReference>
<evidence type="ECO:0000313" key="3">
    <source>
        <dbReference type="Proteomes" id="UP000694580"/>
    </source>
</evidence>
<feature type="domain" description="C-type lectin" evidence="1">
    <location>
        <begin position="77"/>
        <end position="194"/>
    </location>
</feature>
<dbReference type="AlphaFoldDB" id="A0AAY4A8C3"/>
<evidence type="ECO:0000313" key="2">
    <source>
        <dbReference type="Ensembl" id="ENSDCDP00010005393.1"/>
    </source>
</evidence>
<dbReference type="InterPro" id="IPR016187">
    <property type="entry name" value="CTDL_fold"/>
</dbReference>
<dbReference type="InterPro" id="IPR001304">
    <property type="entry name" value="C-type_lectin-like"/>
</dbReference>
<organism evidence="2 3">
    <name type="scientific">Denticeps clupeoides</name>
    <name type="common">denticle herring</name>
    <dbReference type="NCBI Taxonomy" id="299321"/>
    <lineage>
        <taxon>Eukaryota</taxon>
        <taxon>Metazoa</taxon>
        <taxon>Chordata</taxon>
        <taxon>Craniata</taxon>
        <taxon>Vertebrata</taxon>
        <taxon>Euteleostomi</taxon>
        <taxon>Actinopterygii</taxon>
        <taxon>Neopterygii</taxon>
        <taxon>Teleostei</taxon>
        <taxon>Clupei</taxon>
        <taxon>Clupeiformes</taxon>
        <taxon>Denticipitoidei</taxon>
        <taxon>Denticipitidae</taxon>
        <taxon>Denticeps</taxon>
    </lineage>
</organism>
<dbReference type="PANTHER" id="PTHR22803">
    <property type="entry name" value="MANNOSE, PHOSPHOLIPASE, LECTIN RECEPTOR RELATED"/>
    <property type="match status" value="1"/>
</dbReference>
<dbReference type="InterPro" id="IPR016186">
    <property type="entry name" value="C-type_lectin-like/link_sf"/>
</dbReference>
<reference evidence="2" key="3">
    <citation type="submission" date="2025-09" db="UniProtKB">
        <authorList>
            <consortium name="Ensembl"/>
        </authorList>
    </citation>
    <scope>IDENTIFICATION</scope>
</reference>
<reference evidence="2" key="2">
    <citation type="submission" date="2025-08" db="UniProtKB">
        <authorList>
            <consortium name="Ensembl"/>
        </authorList>
    </citation>
    <scope>IDENTIFICATION</scope>
</reference>
<accession>A0AAY4A8C3</accession>
<dbReference type="Pfam" id="PF00059">
    <property type="entry name" value="Lectin_C"/>
    <property type="match status" value="1"/>
</dbReference>
<dbReference type="PROSITE" id="PS50041">
    <property type="entry name" value="C_TYPE_LECTIN_2"/>
    <property type="match status" value="1"/>
</dbReference>
<dbReference type="GeneTree" id="ENSGT00940000166048"/>
<dbReference type="SUPFAM" id="SSF56436">
    <property type="entry name" value="C-type lectin-like"/>
    <property type="match status" value="1"/>
</dbReference>
<keyword evidence="3" id="KW-1185">Reference proteome</keyword>
<reference evidence="2 3" key="1">
    <citation type="submission" date="2020-06" db="EMBL/GenBank/DDBJ databases">
        <authorList>
            <consortium name="Wellcome Sanger Institute Data Sharing"/>
        </authorList>
    </citation>
    <scope>NUCLEOTIDE SEQUENCE [LARGE SCALE GENOMIC DNA]</scope>
</reference>
<dbReference type="SMART" id="SM00034">
    <property type="entry name" value="CLECT"/>
    <property type="match status" value="1"/>
</dbReference>
<dbReference type="Proteomes" id="UP000694580">
    <property type="component" value="Chromosome 5"/>
</dbReference>